<sequence length="109" mass="11990">MSNVGDLKQSIDPATIQVLAKDDMALVEMWDNLLLQFETHHGLPHQDVTKIEVSNEMKLESGEQRESGDTVTQQTVLPSPTGVSQPENASHTNTQAQDIEDSENSDMGE</sequence>
<reference evidence="2 3" key="1">
    <citation type="journal article" date="2016" name="Proc. Natl. Acad. Sci. U.S.A.">
        <title>Comparative genomics of biotechnologically important yeasts.</title>
        <authorList>
            <person name="Riley R."/>
            <person name="Haridas S."/>
            <person name="Wolfe K.H."/>
            <person name="Lopes M.R."/>
            <person name="Hittinger C.T."/>
            <person name="Goeker M."/>
            <person name="Salamov A.A."/>
            <person name="Wisecaver J.H."/>
            <person name="Long T.M."/>
            <person name="Calvey C.H."/>
            <person name="Aerts A.L."/>
            <person name="Barry K.W."/>
            <person name="Choi C."/>
            <person name="Clum A."/>
            <person name="Coughlan A.Y."/>
            <person name="Deshpande S."/>
            <person name="Douglass A.P."/>
            <person name="Hanson S.J."/>
            <person name="Klenk H.-P."/>
            <person name="LaButti K.M."/>
            <person name="Lapidus A."/>
            <person name="Lindquist E.A."/>
            <person name="Lipzen A.M."/>
            <person name="Meier-Kolthoff J.P."/>
            <person name="Ohm R.A."/>
            <person name="Otillar R.P."/>
            <person name="Pangilinan J.L."/>
            <person name="Peng Y."/>
            <person name="Rokas A."/>
            <person name="Rosa C.A."/>
            <person name="Scheuner C."/>
            <person name="Sibirny A.A."/>
            <person name="Slot J.C."/>
            <person name="Stielow J.B."/>
            <person name="Sun H."/>
            <person name="Kurtzman C.P."/>
            <person name="Blackwell M."/>
            <person name="Grigoriev I.V."/>
            <person name="Jeffries T.W."/>
        </authorList>
    </citation>
    <scope>NUCLEOTIDE SEQUENCE [LARGE SCALE GENOMIC DNA]</scope>
    <source>
        <strain evidence="2 3">NRRL Y-11557</strain>
    </source>
</reference>
<keyword evidence="3" id="KW-1185">Reference proteome</keyword>
<feature type="compositionally biased region" description="Acidic residues" evidence="1">
    <location>
        <begin position="98"/>
        <end position="109"/>
    </location>
</feature>
<feature type="region of interest" description="Disordered" evidence="1">
    <location>
        <begin position="58"/>
        <end position="109"/>
    </location>
</feature>
<organism evidence="2 3">
    <name type="scientific">Lipomyces starkeyi NRRL Y-11557</name>
    <dbReference type="NCBI Taxonomy" id="675824"/>
    <lineage>
        <taxon>Eukaryota</taxon>
        <taxon>Fungi</taxon>
        <taxon>Dikarya</taxon>
        <taxon>Ascomycota</taxon>
        <taxon>Saccharomycotina</taxon>
        <taxon>Lipomycetes</taxon>
        <taxon>Lipomycetales</taxon>
        <taxon>Lipomycetaceae</taxon>
        <taxon>Lipomyces</taxon>
    </lineage>
</organism>
<proteinExistence type="predicted"/>
<gene>
    <name evidence="2" type="ORF">LIPSTDRAFT_910</name>
</gene>
<feature type="compositionally biased region" description="Polar residues" evidence="1">
    <location>
        <begin position="69"/>
        <end position="97"/>
    </location>
</feature>
<evidence type="ECO:0000313" key="3">
    <source>
        <dbReference type="Proteomes" id="UP000094385"/>
    </source>
</evidence>
<dbReference type="Proteomes" id="UP000094385">
    <property type="component" value="Unassembled WGS sequence"/>
</dbReference>
<dbReference type="AlphaFoldDB" id="A0A1E3QDB2"/>
<name>A0A1E3QDB2_LIPST</name>
<evidence type="ECO:0000256" key="1">
    <source>
        <dbReference type="SAM" id="MobiDB-lite"/>
    </source>
</evidence>
<accession>A0A1E3QDB2</accession>
<protein>
    <submittedName>
        <fullName evidence="2">Uncharacterized protein</fullName>
    </submittedName>
</protein>
<dbReference type="EMBL" id="KV454290">
    <property type="protein sequence ID" value="ODQ75464.1"/>
    <property type="molecule type" value="Genomic_DNA"/>
</dbReference>
<evidence type="ECO:0000313" key="2">
    <source>
        <dbReference type="EMBL" id="ODQ75464.1"/>
    </source>
</evidence>
<dbReference type="OrthoDB" id="10445913at2759"/>
<feature type="compositionally biased region" description="Basic and acidic residues" evidence="1">
    <location>
        <begin position="58"/>
        <end position="68"/>
    </location>
</feature>